<dbReference type="GO" id="GO:0005886">
    <property type="term" value="C:plasma membrane"/>
    <property type="evidence" value="ECO:0007669"/>
    <property type="project" value="UniProtKB-SubCell"/>
</dbReference>
<keyword evidence="5 6" id="KW-0472">Membrane</keyword>
<name>A0A9D1T2F5_9BACT</name>
<evidence type="ECO:0000256" key="1">
    <source>
        <dbReference type="ARBA" id="ARBA00004651"/>
    </source>
</evidence>
<dbReference type="EMBL" id="DVOG01000157">
    <property type="protein sequence ID" value="HIV04691.1"/>
    <property type="molecule type" value="Genomic_DNA"/>
</dbReference>
<sequence>LCLVSEEKIRRAEAFFEKYGAAATLTGRLVPVVRQFIPFPAGLARMRYSSFLFYTTVGAGLWNTVLAAIGYYLHAFVSKDELLPKVYEYSHAIGYCAAAAAVVGAAVFFARLHFKNLKKNRKGDKLP</sequence>
<comment type="subcellular location">
    <subcellularLocation>
        <location evidence="1">Cell membrane</location>
        <topology evidence="1">Multi-pass membrane protein</topology>
    </subcellularLocation>
</comment>
<evidence type="ECO:0000313" key="9">
    <source>
        <dbReference type="Proteomes" id="UP000886812"/>
    </source>
</evidence>
<organism evidence="8 9">
    <name type="scientific">Candidatus Spyradosoma merdigallinarum</name>
    <dbReference type="NCBI Taxonomy" id="2840950"/>
    <lineage>
        <taxon>Bacteria</taxon>
        <taxon>Pseudomonadati</taxon>
        <taxon>Verrucomicrobiota</taxon>
        <taxon>Opitutia</taxon>
        <taxon>Opitutia incertae sedis</taxon>
        <taxon>Candidatus Spyradosoma</taxon>
    </lineage>
</organism>
<accession>A0A9D1T2F5</accession>
<keyword evidence="2" id="KW-1003">Cell membrane</keyword>
<dbReference type="InterPro" id="IPR032816">
    <property type="entry name" value="VTT_dom"/>
</dbReference>
<evidence type="ECO:0000256" key="3">
    <source>
        <dbReference type="ARBA" id="ARBA00022692"/>
    </source>
</evidence>
<dbReference type="Proteomes" id="UP000886812">
    <property type="component" value="Unassembled WGS sequence"/>
</dbReference>
<protein>
    <submittedName>
        <fullName evidence="8">DedA family protein</fullName>
    </submittedName>
</protein>
<evidence type="ECO:0000259" key="7">
    <source>
        <dbReference type="Pfam" id="PF09335"/>
    </source>
</evidence>
<keyword evidence="4 6" id="KW-1133">Transmembrane helix</keyword>
<keyword evidence="3 6" id="KW-0812">Transmembrane</keyword>
<dbReference type="InterPro" id="IPR051311">
    <property type="entry name" value="DedA_domain"/>
</dbReference>
<dbReference type="Pfam" id="PF09335">
    <property type="entry name" value="VTT_dom"/>
    <property type="match status" value="1"/>
</dbReference>
<dbReference type="PANTHER" id="PTHR42709">
    <property type="entry name" value="ALKALINE PHOSPHATASE LIKE PROTEIN"/>
    <property type="match status" value="1"/>
</dbReference>
<feature type="domain" description="VTT" evidence="7">
    <location>
        <begin position="6"/>
        <end position="71"/>
    </location>
</feature>
<reference evidence="8" key="2">
    <citation type="journal article" date="2021" name="PeerJ">
        <title>Extensive microbial diversity within the chicken gut microbiome revealed by metagenomics and culture.</title>
        <authorList>
            <person name="Gilroy R."/>
            <person name="Ravi A."/>
            <person name="Getino M."/>
            <person name="Pursley I."/>
            <person name="Horton D.L."/>
            <person name="Alikhan N.F."/>
            <person name="Baker D."/>
            <person name="Gharbi K."/>
            <person name="Hall N."/>
            <person name="Watson M."/>
            <person name="Adriaenssens E.M."/>
            <person name="Foster-Nyarko E."/>
            <person name="Jarju S."/>
            <person name="Secka A."/>
            <person name="Antonio M."/>
            <person name="Oren A."/>
            <person name="Chaudhuri R.R."/>
            <person name="La Ragione R."/>
            <person name="Hildebrand F."/>
            <person name="Pallen M.J."/>
        </authorList>
    </citation>
    <scope>NUCLEOTIDE SEQUENCE</scope>
    <source>
        <strain evidence="8">10669</strain>
    </source>
</reference>
<feature type="transmembrane region" description="Helical" evidence="6">
    <location>
        <begin position="51"/>
        <end position="72"/>
    </location>
</feature>
<evidence type="ECO:0000313" key="8">
    <source>
        <dbReference type="EMBL" id="HIV04691.1"/>
    </source>
</evidence>
<evidence type="ECO:0000256" key="2">
    <source>
        <dbReference type="ARBA" id="ARBA00022475"/>
    </source>
</evidence>
<reference evidence="8" key="1">
    <citation type="submission" date="2020-10" db="EMBL/GenBank/DDBJ databases">
        <authorList>
            <person name="Gilroy R."/>
        </authorList>
    </citation>
    <scope>NUCLEOTIDE SEQUENCE</scope>
    <source>
        <strain evidence="8">10669</strain>
    </source>
</reference>
<comment type="caution">
    <text evidence="8">The sequence shown here is derived from an EMBL/GenBank/DDBJ whole genome shotgun (WGS) entry which is preliminary data.</text>
</comment>
<feature type="non-terminal residue" evidence="8">
    <location>
        <position position="1"/>
    </location>
</feature>
<evidence type="ECO:0000256" key="6">
    <source>
        <dbReference type="SAM" id="Phobius"/>
    </source>
</evidence>
<evidence type="ECO:0000256" key="5">
    <source>
        <dbReference type="ARBA" id="ARBA00023136"/>
    </source>
</evidence>
<feature type="transmembrane region" description="Helical" evidence="6">
    <location>
        <begin position="92"/>
        <end position="112"/>
    </location>
</feature>
<proteinExistence type="predicted"/>
<evidence type="ECO:0000256" key="4">
    <source>
        <dbReference type="ARBA" id="ARBA00022989"/>
    </source>
</evidence>
<dbReference type="PANTHER" id="PTHR42709:SF6">
    <property type="entry name" value="UNDECAPRENYL PHOSPHATE TRANSPORTER A"/>
    <property type="match status" value="1"/>
</dbReference>
<dbReference type="AlphaFoldDB" id="A0A9D1T2F5"/>
<gene>
    <name evidence="8" type="ORF">IAC75_06055</name>
</gene>